<keyword evidence="7" id="KW-0157">Chromophore</keyword>
<dbReference type="Gene3D" id="1.10.3460.10">
    <property type="entry name" value="Chlorophyll a/b binding protein domain"/>
    <property type="match status" value="1"/>
</dbReference>
<feature type="binding site" evidence="7">
    <location>
        <position position="96"/>
    </location>
    <ligand>
        <name>chlorophyll a</name>
        <dbReference type="ChEBI" id="CHEBI:58416"/>
        <label>1</label>
    </ligand>
</feature>
<evidence type="ECO:0000256" key="6">
    <source>
        <dbReference type="ARBA" id="ARBA00022640"/>
    </source>
</evidence>
<dbReference type="SUPFAM" id="SSF103511">
    <property type="entry name" value="Chlorophyll a-b binding protein"/>
    <property type="match status" value="1"/>
</dbReference>
<organism evidence="9">
    <name type="scientific">Heterosigma akashiwo</name>
    <name type="common">Chromophytic alga</name>
    <name type="synonym">Heterosigma carterae</name>
    <dbReference type="NCBI Taxonomy" id="2829"/>
    <lineage>
        <taxon>Eukaryota</taxon>
        <taxon>Sar</taxon>
        <taxon>Stramenopiles</taxon>
        <taxon>Ochrophyta</taxon>
        <taxon>Raphidophyceae</taxon>
        <taxon>Chattonellales</taxon>
        <taxon>Chattonellaceae</taxon>
        <taxon>Heterosigma</taxon>
    </lineage>
</organism>
<evidence type="ECO:0000256" key="7">
    <source>
        <dbReference type="PIRSR" id="PIRSR601344-1"/>
    </source>
</evidence>
<dbReference type="Pfam" id="PF00504">
    <property type="entry name" value="Chloroa_b-bind"/>
    <property type="match status" value="1"/>
</dbReference>
<dbReference type="GO" id="GO:0009765">
    <property type="term" value="P:photosynthesis, light harvesting"/>
    <property type="evidence" value="ECO:0007669"/>
    <property type="project" value="InterPro"/>
</dbReference>
<feature type="signal peptide" evidence="8">
    <location>
        <begin position="1"/>
        <end position="17"/>
    </location>
</feature>
<accession>A0A6V1NAG2</accession>
<feature type="binding site" evidence="7">
    <location>
        <position position="204"/>
    </location>
    <ligand>
        <name>chlorophyll a</name>
        <dbReference type="ChEBI" id="CHEBI:58416"/>
        <label>1</label>
    </ligand>
</feature>
<evidence type="ECO:0000256" key="5">
    <source>
        <dbReference type="ARBA" id="ARBA00022531"/>
    </source>
</evidence>
<feature type="binding site" evidence="7">
    <location>
        <position position="216"/>
    </location>
    <ligand>
        <name>chlorophyll a</name>
        <dbReference type="ChEBI" id="CHEBI:58416"/>
        <label>5</label>
    </ligand>
</feature>
<comment type="similarity">
    <text evidence="3">Belongs to the fucoxanthin chlorophyll protein family.</text>
</comment>
<evidence type="ECO:0000313" key="9">
    <source>
        <dbReference type="EMBL" id="CAE0635593.1"/>
    </source>
</evidence>
<dbReference type="PANTHER" id="PTHR21649">
    <property type="entry name" value="CHLOROPHYLL A/B BINDING PROTEIN"/>
    <property type="match status" value="1"/>
</dbReference>
<comment type="subcellular location">
    <subcellularLocation>
        <location evidence="2">Plastid</location>
        <location evidence="2">Chloroplast</location>
    </subcellularLocation>
</comment>
<sequence>MAKFAAVAAALMMGVDAFQAPAPLKNVATSTSSLSMMQGERSKALPMDPYPEGLDGTMAGDVGFDPAGFANNPPKKWLYGGGENSLDWYREAELAHGRVAMLATVGWFFPETFYHFPGNEIYGQDIFAEANPIKALSVAPAGGLIQIALVIFFVEVWRIKNVIRGDRAPGDLNLGQRGAINPFGLNYDDDEYFLMEVREIKHGRLAMLGIMGMIFQQAATGLSLGQQLGGAFTFPEAVKSAGYYFPEGI</sequence>
<dbReference type="GO" id="GO:0016168">
    <property type="term" value="F:chlorophyll binding"/>
    <property type="evidence" value="ECO:0007669"/>
    <property type="project" value="UniProtKB-KW"/>
</dbReference>
<feature type="binding site" evidence="7">
    <location>
        <position position="93"/>
    </location>
    <ligand>
        <name>chlorophyll a</name>
        <dbReference type="ChEBI" id="CHEBI:58416"/>
        <label>1</label>
    </ligand>
</feature>
<dbReference type="GO" id="GO:0016020">
    <property type="term" value="C:membrane"/>
    <property type="evidence" value="ECO:0007669"/>
    <property type="project" value="InterPro"/>
</dbReference>
<feature type="binding site" description="axial binding residue" evidence="7">
    <location>
        <position position="98"/>
    </location>
    <ligand>
        <name>chlorophyll b</name>
        <dbReference type="ChEBI" id="CHEBI:61721"/>
        <label>1</label>
    </ligand>
    <ligandPart>
        <name>Mg</name>
        <dbReference type="ChEBI" id="CHEBI:25107"/>
    </ligandPart>
</feature>
<proteinExistence type="inferred from homology"/>
<keyword evidence="5" id="KW-0602">Photosynthesis</keyword>
<feature type="binding site" evidence="7">
    <location>
        <position position="199"/>
    </location>
    <ligand>
        <name>chlorophyll a</name>
        <dbReference type="ChEBI" id="CHEBI:58416"/>
        <label>1</label>
    </ligand>
</feature>
<evidence type="ECO:0000256" key="2">
    <source>
        <dbReference type="ARBA" id="ARBA00004229"/>
    </source>
</evidence>
<reference evidence="9" key="1">
    <citation type="submission" date="2021-01" db="EMBL/GenBank/DDBJ databases">
        <authorList>
            <person name="Corre E."/>
            <person name="Pelletier E."/>
            <person name="Niang G."/>
            <person name="Scheremetjew M."/>
            <person name="Finn R."/>
            <person name="Kale V."/>
            <person name="Holt S."/>
            <person name="Cochrane G."/>
            <person name="Meng A."/>
            <person name="Brown T."/>
            <person name="Cohen L."/>
        </authorList>
    </citation>
    <scope>NUCLEOTIDE SEQUENCE</scope>
    <source>
        <strain evidence="9">CCMP3107</strain>
    </source>
</reference>
<keyword evidence="4" id="KW-0150">Chloroplast</keyword>
<dbReference type="InterPro" id="IPR001344">
    <property type="entry name" value="Chloro_AB-bd_pln"/>
</dbReference>
<protein>
    <submittedName>
        <fullName evidence="9">Uncharacterized protein</fullName>
    </submittedName>
</protein>
<feature type="binding site" description="axial binding residue" evidence="7">
    <location>
        <position position="174"/>
    </location>
    <ligand>
        <name>chlorophyll b</name>
        <dbReference type="ChEBI" id="CHEBI:61721"/>
        <label>1</label>
    </ligand>
    <ligandPart>
        <name>Mg</name>
        <dbReference type="ChEBI" id="CHEBI:25107"/>
    </ligandPart>
</feature>
<keyword evidence="8" id="KW-0732">Signal</keyword>
<gene>
    <name evidence="9" type="ORF">HAKA00212_LOCUS14336</name>
</gene>
<dbReference type="AlphaFoldDB" id="A0A6V1NAG2"/>
<evidence type="ECO:0000256" key="3">
    <source>
        <dbReference type="ARBA" id="ARBA00005933"/>
    </source>
</evidence>
<keyword evidence="7" id="KW-0148">Chlorophyll</keyword>
<evidence type="ECO:0000256" key="1">
    <source>
        <dbReference type="ARBA" id="ARBA00004022"/>
    </source>
</evidence>
<dbReference type="EMBL" id="HBIU01031008">
    <property type="protein sequence ID" value="CAE0635593.1"/>
    <property type="molecule type" value="Transcribed_RNA"/>
</dbReference>
<name>A0A6V1NAG2_HETAK</name>
<evidence type="ECO:0000256" key="4">
    <source>
        <dbReference type="ARBA" id="ARBA00022528"/>
    </source>
</evidence>
<comment type="function">
    <text evidence="1">The light-harvesting complex (LHC) functions as a light receptor, it captures and delivers excitation energy to photosystems with which it is closely associated. Energy is transferred from the carotenoid and chlorophyll C (or B) to chlorophyll A and the photosynthetic reaction centers where it is used to synthesize ATP and reducing power.</text>
</comment>
<keyword evidence="6" id="KW-0934">Plastid</keyword>
<evidence type="ECO:0000256" key="8">
    <source>
        <dbReference type="SAM" id="SignalP"/>
    </source>
</evidence>
<dbReference type="GO" id="GO:0009507">
    <property type="term" value="C:chloroplast"/>
    <property type="evidence" value="ECO:0007669"/>
    <property type="project" value="UniProtKB-SubCell"/>
</dbReference>
<feature type="chain" id="PRO_5030160728" evidence="8">
    <location>
        <begin position="18"/>
        <end position="249"/>
    </location>
</feature>
<dbReference type="InterPro" id="IPR022796">
    <property type="entry name" value="Chloroa_b-bind"/>
</dbReference>